<dbReference type="Proteomes" id="UP001062846">
    <property type="component" value="Chromosome 2"/>
</dbReference>
<protein>
    <submittedName>
        <fullName evidence="1">Uncharacterized protein</fullName>
    </submittedName>
</protein>
<gene>
    <name evidence="1" type="ORF">RHMOL_Rhmol02G0169400</name>
</gene>
<accession>A0ACC0PTG9</accession>
<evidence type="ECO:0000313" key="1">
    <source>
        <dbReference type="EMBL" id="KAI8568078.1"/>
    </source>
</evidence>
<proteinExistence type="predicted"/>
<evidence type="ECO:0000313" key="2">
    <source>
        <dbReference type="Proteomes" id="UP001062846"/>
    </source>
</evidence>
<dbReference type="EMBL" id="CM046389">
    <property type="protein sequence ID" value="KAI8568078.1"/>
    <property type="molecule type" value="Genomic_DNA"/>
</dbReference>
<comment type="caution">
    <text evidence="1">The sequence shown here is derived from an EMBL/GenBank/DDBJ whole genome shotgun (WGS) entry which is preliminary data.</text>
</comment>
<reference evidence="1" key="1">
    <citation type="submission" date="2022-02" db="EMBL/GenBank/DDBJ databases">
        <title>Plant Genome Project.</title>
        <authorList>
            <person name="Zhang R.-G."/>
        </authorList>
    </citation>
    <scope>NUCLEOTIDE SEQUENCE</scope>
    <source>
        <strain evidence="1">AT1</strain>
    </source>
</reference>
<organism evidence="1 2">
    <name type="scientific">Rhododendron molle</name>
    <name type="common">Chinese azalea</name>
    <name type="synonym">Azalea mollis</name>
    <dbReference type="NCBI Taxonomy" id="49168"/>
    <lineage>
        <taxon>Eukaryota</taxon>
        <taxon>Viridiplantae</taxon>
        <taxon>Streptophyta</taxon>
        <taxon>Embryophyta</taxon>
        <taxon>Tracheophyta</taxon>
        <taxon>Spermatophyta</taxon>
        <taxon>Magnoliopsida</taxon>
        <taxon>eudicotyledons</taxon>
        <taxon>Gunneridae</taxon>
        <taxon>Pentapetalae</taxon>
        <taxon>asterids</taxon>
        <taxon>Ericales</taxon>
        <taxon>Ericaceae</taxon>
        <taxon>Ericoideae</taxon>
        <taxon>Rhodoreae</taxon>
        <taxon>Rhododendron</taxon>
    </lineage>
</organism>
<name>A0ACC0PTG9_RHOML</name>
<keyword evidence="2" id="KW-1185">Reference proteome</keyword>
<sequence length="61" mass="7316">MKYVILNDENGVAMLFHLNKDDVDLFVEKTRQINDLIPDFYNSTRLDELFRFNFHLLVPDL</sequence>